<accession>A0ABV8T7E8</accession>
<evidence type="ECO:0000313" key="2">
    <source>
        <dbReference type="EMBL" id="MFC4326322.1"/>
    </source>
</evidence>
<dbReference type="InterPro" id="IPR050266">
    <property type="entry name" value="AB_hydrolase_sf"/>
</dbReference>
<dbReference type="InterPro" id="IPR029058">
    <property type="entry name" value="AB_hydrolase_fold"/>
</dbReference>
<dbReference type="RefSeq" id="WP_381736400.1">
    <property type="nucleotide sequence ID" value="NZ_JBHSDP010000002.1"/>
</dbReference>
<protein>
    <submittedName>
        <fullName evidence="2">Alpha/beta fold hydrolase</fullName>
    </submittedName>
</protein>
<organism evidence="2 3">
    <name type="scientific">Streptomyces andamanensis</name>
    <dbReference type="NCBI Taxonomy" id="1565035"/>
    <lineage>
        <taxon>Bacteria</taxon>
        <taxon>Bacillati</taxon>
        <taxon>Actinomycetota</taxon>
        <taxon>Actinomycetes</taxon>
        <taxon>Kitasatosporales</taxon>
        <taxon>Streptomycetaceae</taxon>
        <taxon>Streptomyces</taxon>
    </lineage>
</organism>
<dbReference type="PANTHER" id="PTHR43798:SF33">
    <property type="entry name" value="HYDROLASE, PUTATIVE (AFU_ORTHOLOGUE AFUA_2G14860)-RELATED"/>
    <property type="match status" value="1"/>
</dbReference>
<gene>
    <name evidence="2" type="ORF">ACFPC0_00460</name>
</gene>
<dbReference type="Pfam" id="PF00561">
    <property type="entry name" value="Abhydrolase_1"/>
    <property type="match status" value="1"/>
</dbReference>
<dbReference type="PANTHER" id="PTHR43798">
    <property type="entry name" value="MONOACYLGLYCEROL LIPASE"/>
    <property type="match status" value="1"/>
</dbReference>
<dbReference type="GO" id="GO:0016787">
    <property type="term" value="F:hydrolase activity"/>
    <property type="evidence" value="ECO:0007669"/>
    <property type="project" value="UniProtKB-KW"/>
</dbReference>
<feature type="domain" description="AB hydrolase-1" evidence="1">
    <location>
        <begin position="14"/>
        <end position="266"/>
    </location>
</feature>
<keyword evidence="3" id="KW-1185">Reference proteome</keyword>
<comment type="caution">
    <text evidence="2">The sequence shown here is derived from an EMBL/GenBank/DDBJ whole genome shotgun (WGS) entry which is preliminary data.</text>
</comment>
<reference evidence="3" key="1">
    <citation type="journal article" date="2019" name="Int. J. Syst. Evol. Microbiol.">
        <title>The Global Catalogue of Microorganisms (GCM) 10K type strain sequencing project: providing services to taxonomists for standard genome sequencing and annotation.</title>
        <authorList>
            <consortium name="The Broad Institute Genomics Platform"/>
            <consortium name="The Broad Institute Genome Sequencing Center for Infectious Disease"/>
            <person name="Wu L."/>
            <person name="Ma J."/>
        </authorList>
    </citation>
    <scope>NUCLEOTIDE SEQUENCE [LARGE SCALE GENOMIC DNA]</scope>
    <source>
        <strain evidence="3">PCU 347</strain>
    </source>
</reference>
<name>A0ABV8T7E8_9ACTN</name>
<dbReference type="EMBL" id="JBHSDP010000002">
    <property type="protein sequence ID" value="MFC4326322.1"/>
    <property type="molecule type" value="Genomic_DNA"/>
</dbReference>
<sequence length="286" mass="30138">MALRLTDTRYGSGPLLVCHPGGPGMHPHYLDPLAALAAPGGRTVALVHPRGTGDSPRPHGPGAYRPERYAEDLVAWIEREAGGRPVDLLGHSHGGMVAALVAADRPDLVRSLVLLATPAYGGDEAEAEAEAFQQARRAEPAVAAALAALAAQGDDYPPDDAALGRLVADVIPLWVGPMTPAVRAWQARLARWPANTDALRHFNEEVFPRLDAVMERAADVVRPALVIAGDLDGWAGPGHVARLTRSVARGTPEVVAGAGHMCHADAPEAVTAAIRRFLDHKSVIHV</sequence>
<evidence type="ECO:0000313" key="3">
    <source>
        <dbReference type="Proteomes" id="UP001595824"/>
    </source>
</evidence>
<keyword evidence="2" id="KW-0378">Hydrolase</keyword>
<dbReference type="InterPro" id="IPR000073">
    <property type="entry name" value="AB_hydrolase_1"/>
</dbReference>
<evidence type="ECO:0000259" key="1">
    <source>
        <dbReference type="Pfam" id="PF00561"/>
    </source>
</evidence>
<dbReference type="Proteomes" id="UP001595824">
    <property type="component" value="Unassembled WGS sequence"/>
</dbReference>
<proteinExistence type="predicted"/>
<dbReference type="Gene3D" id="3.40.50.1820">
    <property type="entry name" value="alpha/beta hydrolase"/>
    <property type="match status" value="1"/>
</dbReference>
<dbReference type="SUPFAM" id="SSF53474">
    <property type="entry name" value="alpha/beta-Hydrolases"/>
    <property type="match status" value="1"/>
</dbReference>